<protein>
    <submittedName>
        <fullName evidence="2">Uncharacterized protein</fullName>
    </submittedName>
</protein>
<dbReference type="EMBL" id="VICG01000011">
    <property type="protein sequence ID" value="KAA8567064.1"/>
    <property type="molecule type" value="Genomic_DNA"/>
</dbReference>
<dbReference type="AlphaFoldDB" id="A0A5M9JCI5"/>
<proteinExistence type="predicted"/>
<evidence type="ECO:0000313" key="2">
    <source>
        <dbReference type="EMBL" id="KAA8567064.1"/>
    </source>
</evidence>
<feature type="region of interest" description="Disordered" evidence="1">
    <location>
        <begin position="333"/>
        <end position="360"/>
    </location>
</feature>
<sequence length="360" mass="40324">MKSSSFRYPIVDLKPKGIYVLTPVARPLDRRYVQKDLVLHLLYRQTFYRIDSTYLRYLLPPRPTLLSRSQILPSYRKAHSHNQPKGSSYRKTGPVPELPSHITSYDQHLDGLEPFSCHPKSNTTRPDTPPKSGGDANQAHPPNPNPNPKPNPNPNPSPRGTSPTLFAFASAMPFPVKASRACEVGVLSVAFGDISSHCAFALPSLSEMSGIFTLLHAANHHAEIPWQEHDKDESLIATPPLHESRAALRPRFHLLLVVAITLSGEREREREGDGAMARWLWMGCWDQRDTFPRQPINPDRTYGVCSALPPTREIVDSTHHFCTRFRRVAPHHGVSRHNYSTGTVGQGKARQGKARQGQVT</sequence>
<dbReference type="Proteomes" id="UP000322873">
    <property type="component" value="Unassembled WGS sequence"/>
</dbReference>
<name>A0A5M9JCI5_MONFR</name>
<gene>
    <name evidence="2" type="ORF">EYC84_010139</name>
</gene>
<comment type="caution">
    <text evidence="2">The sequence shown here is derived from an EMBL/GenBank/DDBJ whole genome shotgun (WGS) entry which is preliminary data.</text>
</comment>
<feature type="compositionally biased region" description="Pro residues" evidence="1">
    <location>
        <begin position="141"/>
        <end position="157"/>
    </location>
</feature>
<accession>A0A5M9JCI5</accession>
<organism evidence="2 3">
    <name type="scientific">Monilinia fructicola</name>
    <name type="common">Brown rot fungus</name>
    <name type="synonym">Ciboria fructicola</name>
    <dbReference type="NCBI Taxonomy" id="38448"/>
    <lineage>
        <taxon>Eukaryota</taxon>
        <taxon>Fungi</taxon>
        <taxon>Dikarya</taxon>
        <taxon>Ascomycota</taxon>
        <taxon>Pezizomycotina</taxon>
        <taxon>Leotiomycetes</taxon>
        <taxon>Helotiales</taxon>
        <taxon>Sclerotiniaceae</taxon>
        <taxon>Monilinia</taxon>
    </lineage>
</organism>
<keyword evidence="3" id="KW-1185">Reference proteome</keyword>
<reference evidence="2 3" key="1">
    <citation type="submission" date="2019-06" db="EMBL/GenBank/DDBJ databases">
        <title>Genome Sequence of the Brown Rot Fungal Pathogen Monilinia fructicola.</title>
        <authorList>
            <person name="De Miccolis Angelini R.M."/>
            <person name="Landi L."/>
            <person name="Abate D."/>
            <person name="Pollastro S."/>
            <person name="Romanazzi G."/>
            <person name="Faretra F."/>
        </authorList>
    </citation>
    <scope>NUCLEOTIDE SEQUENCE [LARGE SCALE GENOMIC DNA]</scope>
    <source>
        <strain evidence="2 3">Mfrc123</strain>
    </source>
</reference>
<evidence type="ECO:0000313" key="3">
    <source>
        <dbReference type="Proteomes" id="UP000322873"/>
    </source>
</evidence>
<feature type="region of interest" description="Disordered" evidence="1">
    <location>
        <begin position="75"/>
        <end position="164"/>
    </location>
</feature>
<evidence type="ECO:0000256" key="1">
    <source>
        <dbReference type="SAM" id="MobiDB-lite"/>
    </source>
</evidence>